<dbReference type="RefSeq" id="WP_210042387.1">
    <property type="nucleotide sequence ID" value="NZ_JAFFZW010000004.1"/>
</dbReference>
<evidence type="ECO:0000313" key="2">
    <source>
        <dbReference type="Proteomes" id="UP000673197"/>
    </source>
</evidence>
<proteinExistence type="predicted"/>
<sequence length="328" mass="37685">MISEFSLDHDFFSARTLNDDANSAAHDFITRSWLDAGVLILPRGGISDVLKLIDTFPPKFRQRWLEAIEYGKKYEVDREWWDFSDYTDFSKLCELSSIFKTAFSEETAGLQLGVEDSYKQFCTETSFELLAAGVCSESINITKSLGLSESEILESDTPKQVWDARFEALARHSKKITIVDRYFFENIRKAASRDSTDEAMKNFFSFLSKIDKKFNIRIISHGGEKDSDFHNGVYDAFYKGVYKVPIYWKAIGSLTLVSAKEEFFVKKSHDRFLGFDQHICQVGNGMRVLGSVPIPSSTFLAKFDREGHLSRRESLASSRDYKLWHENF</sequence>
<dbReference type="Proteomes" id="UP000673197">
    <property type="component" value="Unassembled WGS sequence"/>
</dbReference>
<evidence type="ECO:0000313" key="1">
    <source>
        <dbReference type="EMBL" id="MBP0946427.1"/>
    </source>
</evidence>
<dbReference type="EMBL" id="JAFFZW010000004">
    <property type="protein sequence ID" value="MBP0946427.1"/>
    <property type="molecule type" value="Genomic_DNA"/>
</dbReference>
<reference evidence="1 2" key="1">
    <citation type="journal article" date="2022" name="Syst. Appl. Microbiol.">
        <title>Pseudomonas alliivorans sp. nov., a plant-pathogenic bacterium isolated from onion foliage in Georgia, USA.</title>
        <authorList>
            <person name="Zhao M."/>
            <person name="Tyson C."/>
            <person name="Chen H.C."/>
            <person name="Paudel S."/>
            <person name="Gitaitis R."/>
            <person name="Kvitko B."/>
            <person name="Dutta B."/>
        </authorList>
    </citation>
    <scope>NUCLEOTIDE SEQUENCE [LARGE SCALE GENOMIC DNA]</scope>
    <source>
        <strain evidence="1 2">20GA0068</strain>
    </source>
</reference>
<keyword evidence="2" id="KW-1185">Reference proteome</keyword>
<organism evidence="1 2">
    <name type="scientific">Pseudomonas alliivorans</name>
    <dbReference type="NCBI Taxonomy" id="2810613"/>
    <lineage>
        <taxon>Bacteria</taxon>
        <taxon>Pseudomonadati</taxon>
        <taxon>Pseudomonadota</taxon>
        <taxon>Gammaproteobacteria</taxon>
        <taxon>Pseudomonadales</taxon>
        <taxon>Pseudomonadaceae</taxon>
        <taxon>Pseudomonas</taxon>
    </lineage>
</organism>
<accession>A0ABS4C7R7</accession>
<name>A0ABS4C7R7_9PSED</name>
<comment type="caution">
    <text evidence="1">The sequence shown here is derived from an EMBL/GenBank/DDBJ whole genome shotgun (WGS) entry which is preliminary data.</text>
</comment>
<gene>
    <name evidence="1" type="ORF">JTJ32_13935</name>
</gene>
<protein>
    <submittedName>
        <fullName evidence="1">Uncharacterized protein</fullName>
    </submittedName>
</protein>